<dbReference type="Gene3D" id="2.40.160.20">
    <property type="match status" value="1"/>
</dbReference>
<dbReference type="InterPro" id="IPR011250">
    <property type="entry name" value="OMP/PagP_B-barrel"/>
</dbReference>
<dbReference type="Proteomes" id="UP000239590">
    <property type="component" value="Unassembled WGS sequence"/>
</dbReference>
<feature type="transmembrane region" description="Helical" evidence="1">
    <location>
        <begin position="57"/>
        <end position="76"/>
    </location>
</feature>
<keyword evidence="1" id="KW-0812">Transmembrane</keyword>
<reference evidence="3" key="1">
    <citation type="submission" date="2018-02" db="EMBL/GenBank/DDBJ databases">
        <title>Genome sequencing of Solimonas sp. HR-BB.</title>
        <authorList>
            <person name="Lee Y."/>
            <person name="Jeon C.O."/>
        </authorList>
    </citation>
    <scope>NUCLEOTIDE SEQUENCE [LARGE SCALE GENOMIC DNA]</scope>
    <source>
        <strain evidence="3">HR-U</strain>
    </source>
</reference>
<protein>
    <submittedName>
        <fullName evidence="2">Uncharacterized protein</fullName>
    </submittedName>
</protein>
<sequence>MPCPTSASFVDKTPNCRFSYPPCQNLLSLLGGLALFFSSSSRINYLNNIISMKAIRLYASLALVAVLASFSFNSFAQVGFTLHGTAAAPNLDNAQVKPGVGAGLKVFLGPNVAVGAAAKYIAIAYDYNQSAGDNLENKGSLVPLTGTLDIFLTSGVVRPYIGAEAGVYLRTTKVNLAGAEIYKSTDTRFGAAPKVGLAFALGGVGLFAEGSYNFIFGNKDGSTTAGNVNNIRWENPSKLWAVNVGVTFGFPRTNN</sequence>
<proteinExistence type="predicted"/>
<evidence type="ECO:0000256" key="1">
    <source>
        <dbReference type="SAM" id="Phobius"/>
    </source>
</evidence>
<dbReference type="AlphaFoldDB" id="A0A2S7ITA8"/>
<evidence type="ECO:0000313" key="2">
    <source>
        <dbReference type="EMBL" id="PQA60830.1"/>
    </source>
</evidence>
<dbReference type="OrthoDB" id="945732at2"/>
<feature type="transmembrane region" description="Helical" evidence="1">
    <location>
        <begin position="26"/>
        <end position="45"/>
    </location>
</feature>
<gene>
    <name evidence="2" type="ORF">C5O19_14805</name>
</gene>
<accession>A0A2S7ITA8</accession>
<organism evidence="2 3">
    <name type="scientific">Siphonobacter curvatus</name>
    <dbReference type="NCBI Taxonomy" id="2094562"/>
    <lineage>
        <taxon>Bacteria</taxon>
        <taxon>Pseudomonadati</taxon>
        <taxon>Bacteroidota</taxon>
        <taxon>Cytophagia</taxon>
        <taxon>Cytophagales</taxon>
        <taxon>Cytophagaceae</taxon>
        <taxon>Siphonobacter</taxon>
    </lineage>
</organism>
<keyword evidence="1" id="KW-1133">Transmembrane helix</keyword>
<keyword evidence="1" id="KW-0472">Membrane</keyword>
<evidence type="ECO:0000313" key="3">
    <source>
        <dbReference type="Proteomes" id="UP000239590"/>
    </source>
</evidence>
<dbReference type="SUPFAM" id="SSF56925">
    <property type="entry name" value="OMPA-like"/>
    <property type="match status" value="1"/>
</dbReference>
<dbReference type="EMBL" id="PTRA01000001">
    <property type="protein sequence ID" value="PQA60830.1"/>
    <property type="molecule type" value="Genomic_DNA"/>
</dbReference>
<comment type="caution">
    <text evidence="2">The sequence shown here is derived from an EMBL/GenBank/DDBJ whole genome shotgun (WGS) entry which is preliminary data.</text>
</comment>
<keyword evidence="3" id="KW-1185">Reference proteome</keyword>
<name>A0A2S7ITA8_9BACT</name>